<reference evidence="2" key="1">
    <citation type="submission" date="2020-10" db="EMBL/GenBank/DDBJ databases">
        <title>Genome sequence of the unusual species of purple photosynthetic bacteria, Phaeovibrio sulfidiphilus DSM 23193, type strain.</title>
        <authorList>
            <person name="Kyndt J.A."/>
            <person name="Meyer T.E."/>
        </authorList>
    </citation>
    <scope>NUCLEOTIDE SEQUENCE</scope>
    <source>
        <strain evidence="2">DSM 23193</strain>
    </source>
</reference>
<dbReference type="RefSeq" id="WP_192533284.1">
    <property type="nucleotide sequence ID" value="NZ_JACZHT010000001.1"/>
</dbReference>
<dbReference type="Gene3D" id="3.30.70.920">
    <property type="match status" value="1"/>
</dbReference>
<comment type="caution">
    <text evidence="2">The sequence shown here is derived from an EMBL/GenBank/DDBJ whole genome shotgun (WGS) entry which is preliminary data.</text>
</comment>
<gene>
    <name evidence="2" type="ORF">IHV25_01980</name>
</gene>
<feature type="domain" description="Transcription regulator AsnC/Lrp ligand binding" evidence="1">
    <location>
        <begin position="6"/>
        <end position="77"/>
    </location>
</feature>
<organism evidence="2 3">
    <name type="scientific">Phaeovibrio sulfidiphilus</name>
    <dbReference type="NCBI Taxonomy" id="1220600"/>
    <lineage>
        <taxon>Bacteria</taxon>
        <taxon>Pseudomonadati</taxon>
        <taxon>Pseudomonadota</taxon>
        <taxon>Alphaproteobacteria</taxon>
        <taxon>Rhodospirillales</taxon>
        <taxon>Rhodospirillaceae</taxon>
        <taxon>Phaeovibrio</taxon>
    </lineage>
</organism>
<evidence type="ECO:0000313" key="3">
    <source>
        <dbReference type="Proteomes" id="UP000631034"/>
    </source>
</evidence>
<proteinExistence type="predicted"/>
<dbReference type="Pfam" id="PF01037">
    <property type="entry name" value="AsnC_trans_reg"/>
    <property type="match status" value="1"/>
</dbReference>
<dbReference type="InterPro" id="IPR011008">
    <property type="entry name" value="Dimeric_a/b-barrel"/>
</dbReference>
<dbReference type="AlphaFoldDB" id="A0A8J7CBQ2"/>
<accession>A0A8J7CBQ2</accession>
<keyword evidence="3" id="KW-1185">Reference proteome</keyword>
<dbReference type="InterPro" id="IPR019887">
    <property type="entry name" value="Tscrpt_reg_AsnC/Lrp_C"/>
</dbReference>
<evidence type="ECO:0000259" key="1">
    <source>
        <dbReference type="Pfam" id="PF01037"/>
    </source>
</evidence>
<sequence>MRKIYVMIKCDLGCAYNVAAGMIESIEELSEVDSISGQFDLLAKFYLPNSCDVGRFVTEKVQTVEGVRDTFTMVAFNAFT</sequence>
<name>A0A8J7CBQ2_9PROT</name>
<dbReference type="Proteomes" id="UP000631034">
    <property type="component" value="Unassembled WGS sequence"/>
</dbReference>
<dbReference type="EMBL" id="JACZHT010000001">
    <property type="protein sequence ID" value="MBE1236423.1"/>
    <property type="molecule type" value="Genomic_DNA"/>
</dbReference>
<evidence type="ECO:0000313" key="2">
    <source>
        <dbReference type="EMBL" id="MBE1236423.1"/>
    </source>
</evidence>
<dbReference type="SUPFAM" id="SSF54909">
    <property type="entry name" value="Dimeric alpha+beta barrel"/>
    <property type="match status" value="1"/>
</dbReference>
<protein>
    <submittedName>
        <fullName evidence="2">Lrp/AsnC ligand binding domain-containing protein</fullName>
    </submittedName>
</protein>